<dbReference type="PRINTS" id="PR00080">
    <property type="entry name" value="SDRFAMILY"/>
</dbReference>
<dbReference type="GeneID" id="92845043"/>
<dbReference type="EMBL" id="CP054569">
    <property type="protein sequence ID" value="QKQ46176.1"/>
    <property type="molecule type" value="Genomic_DNA"/>
</dbReference>
<dbReference type="PRINTS" id="PR00081">
    <property type="entry name" value="GDHRDH"/>
</dbReference>
<dbReference type="Pfam" id="PF13561">
    <property type="entry name" value="adh_short_C2"/>
    <property type="match status" value="1"/>
</dbReference>
<evidence type="ECO:0000313" key="3">
    <source>
        <dbReference type="EMBL" id="QKQ46176.1"/>
    </source>
</evidence>
<dbReference type="InterPro" id="IPR002347">
    <property type="entry name" value="SDR_fam"/>
</dbReference>
<dbReference type="AlphaFoldDB" id="A0A6J5AUF7"/>
<gene>
    <name evidence="3" type="ORF">FOC81_05530</name>
</gene>
<evidence type="ECO:0000313" key="4">
    <source>
        <dbReference type="Proteomes" id="UP000509782"/>
    </source>
</evidence>
<dbReference type="NCBIfam" id="NF005559">
    <property type="entry name" value="PRK07231.1"/>
    <property type="match status" value="1"/>
</dbReference>
<evidence type="ECO:0000256" key="1">
    <source>
        <dbReference type="ARBA" id="ARBA00006484"/>
    </source>
</evidence>
<sequence>MRLKGKKAIVTGAAQGIGLAIAQRYVAEGAAVLLSDINADLLATEAGRLGMPWQVTDVRKSAQVRELVDKGVNTLGGLDIMVSNAGIVNSPASFLELEESVFDHVLETNLKSQFLCGQAAARAMVAAGTKGVIINMSSVNARLAIPTMTPYAVSKAGSTQLTNVMALSLAEHGIRVAAIGPGTILTDLAREVIMRDEATRRSVMSRTPLRRTGEPEEVAGIAVFLASSDASYITGQTIYADGGRLGLNYTVPVDDV</sequence>
<evidence type="ECO:0000256" key="2">
    <source>
        <dbReference type="ARBA" id="ARBA00023002"/>
    </source>
</evidence>
<dbReference type="SUPFAM" id="SSF51735">
    <property type="entry name" value="NAD(P)-binding Rossmann-fold domains"/>
    <property type="match status" value="1"/>
</dbReference>
<dbReference type="CDD" id="cd05233">
    <property type="entry name" value="SDR_c"/>
    <property type="match status" value="1"/>
</dbReference>
<dbReference type="GO" id="GO:0047936">
    <property type="term" value="F:glucose 1-dehydrogenase [NAD(P)+] activity"/>
    <property type="evidence" value="ECO:0007669"/>
    <property type="project" value="UniProtKB-EC"/>
</dbReference>
<dbReference type="Gene3D" id="3.40.50.720">
    <property type="entry name" value="NAD(P)-binding Rossmann-like Domain"/>
    <property type="match status" value="1"/>
</dbReference>
<organism evidence="3 4">
    <name type="scientific">Achromobacter denitrificans</name>
    <name type="common">Alcaligenes denitrificans</name>
    <dbReference type="NCBI Taxonomy" id="32002"/>
    <lineage>
        <taxon>Bacteria</taxon>
        <taxon>Pseudomonadati</taxon>
        <taxon>Pseudomonadota</taxon>
        <taxon>Betaproteobacteria</taxon>
        <taxon>Burkholderiales</taxon>
        <taxon>Alcaligenaceae</taxon>
        <taxon>Achromobacter</taxon>
    </lineage>
</organism>
<dbReference type="Proteomes" id="UP000509782">
    <property type="component" value="Chromosome"/>
</dbReference>
<dbReference type="InterPro" id="IPR020904">
    <property type="entry name" value="Sc_DH/Rdtase_CS"/>
</dbReference>
<proteinExistence type="inferred from homology"/>
<reference evidence="3 4" key="1">
    <citation type="submission" date="2020-05" db="EMBL/GenBank/DDBJ databases">
        <title>FDA dAtabase for Regulatory Grade micrObial Sequences (FDA-ARGOS): Supporting development and validation of Infectious Disease Dx tests.</title>
        <authorList>
            <person name="Sproer C."/>
            <person name="Gronow S."/>
            <person name="Severitt S."/>
            <person name="Schroder I."/>
            <person name="Tallon L."/>
            <person name="Sadzewicz L."/>
            <person name="Zhao X."/>
            <person name="Vavikolanu K."/>
            <person name="Mehta A."/>
            <person name="Aluvathingal J."/>
            <person name="Nadendla S."/>
            <person name="Myers T."/>
            <person name="Yan Y."/>
            <person name="Sichtig H."/>
        </authorList>
    </citation>
    <scope>NUCLEOTIDE SEQUENCE [LARGE SCALE GENOMIC DNA]</scope>
    <source>
        <strain evidence="3 4">FDAARGOS_787</strain>
    </source>
</reference>
<dbReference type="RefSeq" id="WP_062682076.1">
    <property type="nucleotide sequence ID" value="NZ_CADIJN010000007.1"/>
</dbReference>
<dbReference type="PROSITE" id="PS00061">
    <property type="entry name" value="ADH_SHORT"/>
    <property type="match status" value="1"/>
</dbReference>
<protein>
    <submittedName>
        <fullName evidence="3">Glucose 1-dehydrogenase</fullName>
        <ecNumber evidence="3">1.1.1.47</ecNumber>
    </submittedName>
</protein>
<accession>A0A6J5AUF7</accession>
<keyword evidence="2 3" id="KW-0560">Oxidoreductase</keyword>
<dbReference type="FunFam" id="3.40.50.720:FF:000084">
    <property type="entry name" value="Short-chain dehydrogenase reductase"/>
    <property type="match status" value="1"/>
</dbReference>
<dbReference type="InterPro" id="IPR036291">
    <property type="entry name" value="NAD(P)-bd_dom_sf"/>
</dbReference>
<name>A0A6J5AUF7_ACHDE</name>
<dbReference type="PANTHER" id="PTHR24321">
    <property type="entry name" value="DEHYDROGENASES, SHORT CHAIN"/>
    <property type="match status" value="1"/>
</dbReference>
<dbReference type="EC" id="1.1.1.47" evidence="3"/>
<comment type="similarity">
    <text evidence="1">Belongs to the short-chain dehydrogenases/reductases (SDR) family.</text>
</comment>
<dbReference type="PANTHER" id="PTHR24321:SF8">
    <property type="entry name" value="ESTRADIOL 17-BETA-DEHYDROGENASE 8-RELATED"/>
    <property type="match status" value="1"/>
</dbReference>